<proteinExistence type="predicted"/>
<dbReference type="EMBL" id="JBFAUK010000002">
    <property type="protein sequence ID" value="MEV5505597.1"/>
    <property type="molecule type" value="Genomic_DNA"/>
</dbReference>
<feature type="signal peptide" evidence="1">
    <location>
        <begin position="1"/>
        <end position="29"/>
    </location>
</feature>
<evidence type="ECO:0000259" key="2">
    <source>
        <dbReference type="Pfam" id="PF00652"/>
    </source>
</evidence>
<gene>
    <name evidence="3" type="ORF">AB0L16_03845</name>
</gene>
<dbReference type="CDD" id="cd23415">
    <property type="entry name" value="beta-trefoil_Ricin_AH"/>
    <property type="match status" value="1"/>
</dbReference>
<dbReference type="InterPro" id="IPR000772">
    <property type="entry name" value="Ricin_B_lectin"/>
</dbReference>
<feature type="chain" id="PRO_5046829353" evidence="1">
    <location>
        <begin position="30"/>
        <end position="154"/>
    </location>
</feature>
<name>A0ABV3JRV6_STRON</name>
<keyword evidence="4" id="KW-1185">Reference proteome</keyword>
<comment type="caution">
    <text evidence="3">The sequence shown here is derived from an EMBL/GenBank/DDBJ whole genome shotgun (WGS) entry which is preliminary data.</text>
</comment>
<evidence type="ECO:0000313" key="3">
    <source>
        <dbReference type="EMBL" id="MEV5505597.1"/>
    </source>
</evidence>
<sequence>MRIKRIAQAVGTMALAPALVLGLSTAAHADGDVHWIHKNDDKALKVTWAHDHPDRLTVSGGNSDIWTDWHDVAQSDGSWLEKSQVDLNYCMTAYYDHDVYMERCSGNNFQRWDEVNTGNGWKLVNRQTHECLDSNGSSVYMHECNDGNKYQLWF</sequence>
<dbReference type="InterPro" id="IPR035992">
    <property type="entry name" value="Ricin_B-like_lectins"/>
</dbReference>
<dbReference type="Gene3D" id="2.80.10.50">
    <property type="match status" value="1"/>
</dbReference>
<dbReference type="SUPFAM" id="SSF50370">
    <property type="entry name" value="Ricin B-like lectins"/>
    <property type="match status" value="1"/>
</dbReference>
<organism evidence="3 4">
    <name type="scientific">Streptomyces orinoci</name>
    <name type="common">Streptoverticillium orinoci</name>
    <dbReference type="NCBI Taxonomy" id="67339"/>
    <lineage>
        <taxon>Bacteria</taxon>
        <taxon>Bacillati</taxon>
        <taxon>Actinomycetota</taxon>
        <taxon>Actinomycetes</taxon>
        <taxon>Kitasatosporales</taxon>
        <taxon>Streptomycetaceae</taxon>
        <taxon>Streptomyces</taxon>
    </lineage>
</organism>
<evidence type="ECO:0000313" key="4">
    <source>
        <dbReference type="Proteomes" id="UP001552594"/>
    </source>
</evidence>
<dbReference type="Pfam" id="PF00652">
    <property type="entry name" value="Ricin_B_lectin"/>
    <property type="match status" value="1"/>
</dbReference>
<evidence type="ECO:0000256" key="1">
    <source>
        <dbReference type="SAM" id="SignalP"/>
    </source>
</evidence>
<dbReference type="Proteomes" id="UP001552594">
    <property type="component" value="Unassembled WGS sequence"/>
</dbReference>
<feature type="domain" description="Ricin B lectin" evidence="2">
    <location>
        <begin position="83"/>
        <end position="153"/>
    </location>
</feature>
<reference evidence="3 4" key="1">
    <citation type="submission" date="2024-06" db="EMBL/GenBank/DDBJ databases">
        <title>The Natural Products Discovery Center: Release of the First 8490 Sequenced Strains for Exploring Actinobacteria Biosynthetic Diversity.</title>
        <authorList>
            <person name="Kalkreuter E."/>
            <person name="Kautsar S.A."/>
            <person name="Yang D."/>
            <person name="Bader C.D."/>
            <person name="Teijaro C.N."/>
            <person name="Fluegel L."/>
            <person name="Davis C.M."/>
            <person name="Simpson J.R."/>
            <person name="Lauterbach L."/>
            <person name="Steele A.D."/>
            <person name="Gui C."/>
            <person name="Meng S."/>
            <person name="Li G."/>
            <person name="Viehrig K."/>
            <person name="Ye F."/>
            <person name="Su P."/>
            <person name="Kiefer A.F."/>
            <person name="Nichols A."/>
            <person name="Cepeda A.J."/>
            <person name="Yan W."/>
            <person name="Fan B."/>
            <person name="Jiang Y."/>
            <person name="Adhikari A."/>
            <person name="Zheng C.-J."/>
            <person name="Schuster L."/>
            <person name="Cowan T.M."/>
            <person name="Smanski M.J."/>
            <person name="Chevrette M.G."/>
            <person name="De Carvalho L.P.S."/>
            <person name="Shen B."/>
        </authorList>
    </citation>
    <scope>NUCLEOTIDE SEQUENCE [LARGE SCALE GENOMIC DNA]</scope>
    <source>
        <strain evidence="3 4">NPDC052347</strain>
    </source>
</reference>
<dbReference type="RefSeq" id="WP_109279390.1">
    <property type="nucleotide sequence ID" value="NZ_JBFAUK010000002.1"/>
</dbReference>
<dbReference type="PROSITE" id="PS50231">
    <property type="entry name" value="RICIN_B_LECTIN"/>
    <property type="match status" value="1"/>
</dbReference>
<accession>A0ABV3JRV6</accession>
<protein>
    <submittedName>
        <fullName evidence="3">Ricin-type beta-trefoil lectin domain protein</fullName>
    </submittedName>
</protein>
<keyword evidence="1" id="KW-0732">Signal</keyword>